<dbReference type="EMBL" id="JAFLQZ010000001">
    <property type="protein sequence ID" value="MBO0356619.1"/>
    <property type="molecule type" value="Genomic_DNA"/>
</dbReference>
<name>A0A939J7D5_9BACT</name>
<organism evidence="3 4">
    <name type="scientific">Hymenobacter telluris</name>
    <dbReference type="NCBI Taxonomy" id="2816474"/>
    <lineage>
        <taxon>Bacteria</taxon>
        <taxon>Pseudomonadati</taxon>
        <taxon>Bacteroidota</taxon>
        <taxon>Cytophagia</taxon>
        <taxon>Cytophagales</taxon>
        <taxon>Hymenobacteraceae</taxon>
        <taxon>Hymenobacter</taxon>
    </lineage>
</organism>
<dbReference type="AlphaFoldDB" id="A0A939J7D5"/>
<reference evidence="3" key="1">
    <citation type="submission" date="2021-03" db="EMBL/GenBank/DDBJ databases">
        <authorList>
            <person name="Kim M.K."/>
        </authorList>
    </citation>
    <scope>NUCLEOTIDE SEQUENCE</scope>
    <source>
        <strain evidence="3">BT186</strain>
    </source>
</reference>
<dbReference type="EC" id="3.6.1.57" evidence="3"/>
<evidence type="ECO:0000256" key="2">
    <source>
        <dbReference type="PIRSR" id="PIRSR620023-2"/>
    </source>
</evidence>
<protein>
    <submittedName>
        <fullName evidence="3">UDP-2,4-diacetamido-2,4, 6-trideoxy-beta-L-altropyranose hydrolase</fullName>
        <ecNumber evidence="3">3.6.1.57</ecNumber>
    </submittedName>
</protein>
<dbReference type="Proteomes" id="UP000664144">
    <property type="component" value="Unassembled WGS sequence"/>
</dbReference>
<dbReference type="Gene3D" id="3.40.50.11190">
    <property type="match status" value="1"/>
</dbReference>
<dbReference type="SUPFAM" id="SSF53756">
    <property type="entry name" value="UDP-Glycosyltransferase/glycogen phosphorylase"/>
    <property type="match status" value="1"/>
</dbReference>
<keyword evidence="4" id="KW-1185">Reference proteome</keyword>
<dbReference type="RefSeq" id="WP_206980120.1">
    <property type="nucleotide sequence ID" value="NZ_JAFLQZ010000001.1"/>
</dbReference>
<accession>A0A939J7D5</accession>
<feature type="binding site" evidence="2">
    <location>
        <position position="256"/>
    </location>
    <ligand>
        <name>substrate</name>
    </ligand>
</feature>
<evidence type="ECO:0000313" key="3">
    <source>
        <dbReference type="EMBL" id="MBO0356619.1"/>
    </source>
</evidence>
<dbReference type="InterPro" id="IPR020023">
    <property type="entry name" value="PseG"/>
</dbReference>
<evidence type="ECO:0000256" key="1">
    <source>
        <dbReference type="PIRSR" id="PIRSR620023-1"/>
    </source>
</evidence>
<evidence type="ECO:0000313" key="4">
    <source>
        <dbReference type="Proteomes" id="UP000664144"/>
    </source>
</evidence>
<sequence length="338" mass="36389">MRIIFRADGNAQIGLGHVVRSLALAAVVEAVGPCYFAVQQPTAAVRNLLAQAGVTLIELPEQPWLAEAHYLSSSVLQASDIVVLDGYHFDRAYQEIIKNAGCRLVCIDDLHATSFVADLIINHSPGVTPCNYSALPGTRYCLGPGFSLLRPAFLRHALAPTAAPVPISNVLLCFGGADPQQVTTRMLTALLALPAIQQIGVVLGGAFNEQAALTEILAQHTTGRIEVHRNIPAEALVTLLLRYQVVVCPASTVLIESLILGRAALTGYYVENQRHLADYVHAHQQAFSLGDLTQLPNAALPATLQQGLHFHEATLRAPYALELAHSQLQAEFRRLAGQ</sequence>
<gene>
    <name evidence="3" type="primary">pseG</name>
    <name evidence="3" type="ORF">J0X19_01555</name>
</gene>
<dbReference type="NCBIfam" id="TIGR03590">
    <property type="entry name" value="PseG"/>
    <property type="match status" value="1"/>
</dbReference>
<keyword evidence="3" id="KW-0378">Hydrolase</keyword>
<dbReference type="Gene3D" id="3.40.50.2000">
    <property type="entry name" value="Glycogen Phosphorylase B"/>
    <property type="match status" value="1"/>
</dbReference>
<dbReference type="GO" id="GO:0016787">
    <property type="term" value="F:hydrolase activity"/>
    <property type="evidence" value="ECO:0007669"/>
    <property type="project" value="UniProtKB-KW"/>
</dbReference>
<feature type="binding site" evidence="2">
    <location>
        <position position="150"/>
    </location>
    <ligand>
        <name>substrate</name>
    </ligand>
</feature>
<feature type="active site" description="Proton acceptor" evidence="1">
    <location>
        <position position="17"/>
    </location>
</feature>
<proteinExistence type="predicted"/>
<comment type="caution">
    <text evidence="3">The sequence shown here is derived from an EMBL/GenBank/DDBJ whole genome shotgun (WGS) entry which is preliminary data.</text>
</comment>